<name>A0A367EI73_9ACTN</name>
<dbReference type="AlphaFoldDB" id="A0A367EI73"/>
<evidence type="ECO:0000256" key="1">
    <source>
        <dbReference type="SAM" id="MobiDB-lite"/>
    </source>
</evidence>
<sequence length="109" mass="12016">MPAVALGAARGKSSRPRGRHRAGGPDYGEVPRRVFDPEQVNAAADLTRTQRGWLVMYGKHSRQFYGFPYVEGVEDPVVAATPEELVEAMRDAEDPLQAVVPQQRGARGW</sequence>
<dbReference type="RefSeq" id="WP_114034021.1">
    <property type="nucleotide sequence ID" value="NZ_QOIL01000040.1"/>
</dbReference>
<dbReference type="OrthoDB" id="3536904at2"/>
<dbReference type="Proteomes" id="UP000253094">
    <property type="component" value="Unassembled WGS sequence"/>
</dbReference>
<feature type="region of interest" description="Disordered" evidence="1">
    <location>
        <begin position="1"/>
        <end position="33"/>
    </location>
</feature>
<comment type="caution">
    <text evidence="2">The sequence shown here is derived from an EMBL/GenBank/DDBJ whole genome shotgun (WGS) entry which is preliminary data.</text>
</comment>
<feature type="compositionally biased region" description="Basic residues" evidence="1">
    <location>
        <begin position="12"/>
        <end position="22"/>
    </location>
</feature>
<organism evidence="2 3">
    <name type="scientific">Sphaerisporangium album</name>
    <dbReference type="NCBI Taxonomy" id="509200"/>
    <lineage>
        <taxon>Bacteria</taxon>
        <taxon>Bacillati</taxon>
        <taxon>Actinomycetota</taxon>
        <taxon>Actinomycetes</taxon>
        <taxon>Streptosporangiales</taxon>
        <taxon>Streptosporangiaceae</taxon>
        <taxon>Sphaerisporangium</taxon>
    </lineage>
</organism>
<gene>
    <name evidence="2" type="ORF">DQ384_39520</name>
</gene>
<reference evidence="2 3" key="1">
    <citation type="submission" date="2018-06" db="EMBL/GenBank/DDBJ databases">
        <title>Sphaerisporangium craniellae sp. nov., isolated from a marine sponge in the South China Sea.</title>
        <authorList>
            <person name="Li L."/>
        </authorList>
    </citation>
    <scope>NUCLEOTIDE SEQUENCE [LARGE SCALE GENOMIC DNA]</scope>
    <source>
        <strain evidence="2 3">CCTCC AA 208026</strain>
    </source>
</reference>
<protein>
    <submittedName>
        <fullName evidence="2">Uncharacterized protein</fullName>
    </submittedName>
</protein>
<keyword evidence="3" id="KW-1185">Reference proteome</keyword>
<dbReference type="EMBL" id="QOIL01000040">
    <property type="protein sequence ID" value="RCG17788.1"/>
    <property type="molecule type" value="Genomic_DNA"/>
</dbReference>
<evidence type="ECO:0000313" key="2">
    <source>
        <dbReference type="EMBL" id="RCG17788.1"/>
    </source>
</evidence>
<evidence type="ECO:0000313" key="3">
    <source>
        <dbReference type="Proteomes" id="UP000253094"/>
    </source>
</evidence>
<proteinExistence type="predicted"/>
<accession>A0A367EI73</accession>